<dbReference type="InterPro" id="IPR015946">
    <property type="entry name" value="KH_dom-like_a/b"/>
</dbReference>
<dbReference type="CDD" id="cd02134">
    <property type="entry name" value="KH-II_NusA_rpt1"/>
    <property type="match status" value="1"/>
</dbReference>
<comment type="subcellular location">
    <subcellularLocation>
        <location evidence="7">Cytoplasm</location>
    </subcellularLocation>
</comment>
<dbReference type="Pfam" id="PF13184">
    <property type="entry name" value="KH_NusA_1st"/>
    <property type="match status" value="1"/>
</dbReference>
<dbReference type="SMART" id="SM00322">
    <property type="entry name" value="KH"/>
    <property type="match status" value="2"/>
</dbReference>
<dbReference type="InterPro" id="IPR013735">
    <property type="entry name" value="TF_NusA_N"/>
</dbReference>
<dbReference type="InterPro" id="IPR009019">
    <property type="entry name" value="KH_sf_prok-type"/>
</dbReference>
<comment type="similarity">
    <text evidence="7">Belongs to the NusA family.</text>
</comment>
<evidence type="ECO:0000256" key="2">
    <source>
        <dbReference type="ARBA" id="ARBA00022490"/>
    </source>
</evidence>
<dbReference type="InterPro" id="IPR004087">
    <property type="entry name" value="KH_dom"/>
</dbReference>
<dbReference type="PANTHER" id="PTHR22648:SF0">
    <property type="entry name" value="TRANSCRIPTION TERMINATION_ANTITERMINATION PROTEIN NUSA"/>
    <property type="match status" value="1"/>
</dbReference>
<evidence type="ECO:0000256" key="8">
    <source>
        <dbReference type="SAM" id="MobiDB-lite"/>
    </source>
</evidence>
<dbReference type="FunFam" id="3.30.300.20:FF:000005">
    <property type="entry name" value="Transcription termination/antitermination protein NusA"/>
    <property type="match status" value="1"/>
</dbReference>
<protein>
    <recommendedName>
        <fullName evidence="7">Transcription termination/antitermination protein NusA</fullName>
    </recommendedName>
</protein>
<feature type="domain" description="K Homology" evidence="9">
    <location>
        <begin position="294"/>
        <end position="407"/>
    </location>
</feature>
<accession>A0A0G0ILU6</accession>
<feature type="region of interest" description="Disordered" evidence="8">
    <location>
        <begin position="334"/>
        <end position="429"/>
    </location>
</feature>
<dbReference type="Pfam" id="PF26594">
    <property type="entry name" value="KH_NusA_2nd"/>
    <property type="match status" value="1"/>
</dbReference>
<dbReference type="GO" id="GO:0006353">
    <property type="term" value="P:DNA-templated transcription termination"/>
    <property type="evidence" value="ECO:0007669"/>
    <property type="project" value="UniProtKB-UniRule"/>
</dbReference>
<evidence type="ECO:0000256" key="6">
    <source>
        <dbReference type="ARBA" id="ARBA00023163"/>
    </source>
</evidence>
<evidence type="ECO:0000256" key="7">
    <source>
        <dbReference type="HAMAP-Rule" id="MF_00945"/>
    </source>
</evidence>
<evidence type="ECO:0000256" key="3">
    <source>
        <dbReference type="ARBA" id="ARBA00022814"/>
    </source>
</evidence>
<comment type="function">
    <text evidence="7">Participates in both transcription termination and antitermination.</text>
</comment>
<dbReference type="HAMAP" id="MF_00945_B">
    <property type="entry name" value="NusA_B"/>
    <property type="match status" value="1"/>
</dbReference>
<dbReference type="SUPFAM" id="SSF69705">
    <property type="entry name" value="Transcription factor NusA, N-terminal domain"/>
    <property type="match status" value="1"/>
</dbReference>
<organism evidence="10 11">
    <name type="scientific">Candidatus Woesebacteria bacterium GW2011_GWC1_38_13</name>
    <dbReference type="NCBI Taxonomy" id="1618583"/>
    <lineage>
        <taxon>Bacteria</taxon>
        <taxon>Candidatus Woeseibacteriota</taxon>
    </lineage>
</organism>
<dbReference type="CDD" id="cd04455">
    <property type="entry name" value="S1_NusA"/>
    <property type="match status" value="1"/>
</dbReference>
<dbReference type="InterPro" id="IPR025249">
    <property type="entry name" value="TF_NusA_KH_1st"/>
</dbReference>
<dbReference type="Proteomes" id="UP000034096">
    <property type="component" value="Unassembled WGS sequence"/>
</dbReference>
<dbReference type="InterPro" id="IPR030842">
    <property type="entry name" value="TF_NusA_bacterial"/>
</dbReference>
<dbReference type="AlphaFoldDB" id="A0A0G0ILU6"/>
<dbReference type="PROSITE" id="PS50084">
    <property type="entry name" value="KH_TYPE_1"/>
    <property type="match status" value="1"/>
</dbReference>
<evidence type="ECO:0000259" key="9">
    <source>
        <dbReference type="SMART" id="SM00322"/>
    </source>
</evidence>
<keyword evidence="4 7" id="KW-0694">RNA-binding</keyword>
<dbReference type="PANTHER" id="PTHR22648">
    <property type="entry name" value="TRANSCRIPTION TERMINATION FACTOR NUSA"/>
    <property type="match status" value="1"/>
</dbReference>
<dbReference type="InterPro" id="IPR012340">
    <property type="entry name" value="NA-bd_OB-fold"/>
</dbReference>
<dbReference type="Gene3D" id="3.30.300.20">
    <property type="match status" value="2"/>
</dbReference>
<evidence type="ECO:0000256" key="4">
    <source>
        <dbReference type="ARBA" id="ARBA00022884"/>
    </source>
</evidence>
<dbReference type="CDD" id="cd22529">
    <property type="entry name" value="KH-II_NusA_rpt2"/>
    <property type="match status" value="1"/>
</dbReference>
<dbReference type="GO" id="GO:0003700">
    <property type="term" value="F:DNA-binding transcription factor activity"/>
    <property type="evidence" value="ECO:0007669"/>
    <property type="project" value="InterPro"/>
</dbReference>
<evidence type="ECO:0000256" key="5">
    <source>
        <dbReference type="ARBA" id="ARBA00023015"/>
    </source>
</evidence>
<keyword evidence="2 7" id="KW-0963">Cytoplasm</keyword>
<dbReference type="Pfam" id="PF08529">
    <property type="entry name" value="NusA_N"/>
    <property type="match status" value="1"/>
</dbReference>
<dbReference type="Gene3D" id="2.40.50.140">
    <property type="entry name" value="Nucleic acid-binding proteins"/>
    <property type="match status" value="1"/>
</dbReference>
<dbReference type="STRING" id="1618583.US75_C0007G0004"/>
<keyword evidence="6 7" id="KW-0804">Transcription</keyword>
<feature type="compositionally biased region" description="Basic and acidic residues" evidence="8">
    <location>
        <begin position="338"/>
        <end position="429"/>
    </location>
</feature>
<gene>
    <name evidence="7" type="primary">nusA</name>
    <name evidence="10" type="ORF">US75_C0007G0004</name>
</gene>
<evidence type="ECO:0000256" key="1">
    <source>
        <dbReference type="ARBA" id="ARBA00022472"/>
    </source>
</evidence>
<dbReference type="GO" id="GO:0005829">
    <property type="term" value="C:cytosol"/>
    <property type="evidence" value="ECO:0007669"/>
    <property type="project" value="TreeGrafter"/>
</dbReference>
<dbReference type="EMBL" id="LBUE01000007">
    <property type="protein sequence ID" value="KKQ56298.1"/>
    <property type="molecule type" value="Genomic_DNA"/>
</dbReference>
<comment type="subunit">
    <text evidence="7">Monomer. Binds directly to the core enzyme of the DNA-dependent RNA polymerase and to nascent RNA.</text>
</comment>
<evidence type="ECO:0000313" key="10">
    <source>
        <dbReference type="EMBL" id="KKQ56298.1"/>
    </source>
</evidence>
<dbReference type="InterPro" id="IPR036555">
    <property type="entry name" value="NusA_N_sf"/>
</dbReference>
<dbReference type="PATRIC" id="fig|1618583.3.peg.302"/>
<feature type="domain" description="K Homology" evidence="9">
    <location>
        <begin position="223"/>
        <end position="289"/>
    </location>
</feature>
<dbReference type="InterPro" id="IPR058582">
    <property type="entry name" value="KH_NusA_2nd"/>
</dbReference>
<dbReference type="GO" id="GO:0003723">
    <property type="term" value="F:RNA binding"/>
    <property type="evidence" value="ECO:0007669"/>
    <property type="project" value="UniProtKB-UniRule"/>
</dbReference>
<name>A0A0G0ILU6_9BACT</name>
<keyword evidence="5 7" id="KW-0805">Transcription regulation</keyword>
<keyword evidence="1 7" id="KW-0806">Transcription termination</keyword>
<dbReference type="Gene3D" id="3.30.1480.10">
    <property type="entry name" value="NusA, N-terminal domain"/>
    <property type="match status" value="1"/>
</dbReference>
<keyword evidence="3 7" id="KW-0889">Transcription antitermination</keyword>
<dbReference type="InterPro" id="IPR010213">
    <property type="entry name" value="TF_NusA"/>
</dbReference>
<proteinExistence type="inferred from homology"/>
<sequence>MQTPRTEFAQALKAIAMERGLDPEVILETIKQAIIAAYKKDAKERGEEPDSFDYEVILNPTNGEAKVLAWDLIEPDENGEVDLTGVEKKDVTPPGFGRIAAQTAKQVIHQKIREAEKGAIMGEYTERVGSLVTGMILRFEGSDVRVDLGKTEGIMPSIERVPNERLNSNQRMSFLLKDIIETLRGKQIILSRAESLFVQKLFEREVPEISGGSVIVNGIAREPGVRTKIAVSSGQSGVDPVGSCVGQRGVRVQSVTNELGGERVDIVMYNDDPAEYIKAALSPAEGLTVTLNKKEATAKVKAPEDQLSLAIGRDGQNARLASKLTNWKIDIEPLEGSAKPKEPKTEEPEEKKKSTDESQETGKKEKAESSTPEPTKDELEGKDKALLSEGPEPKIEQAEKGSGKDVEKSKKKNDENKTEIADGAMTDKI</sequence>
<dbReference type="SUPFAM" id="SSF54814">
    <property type="entry name" value="Prokaryotic type KH domain (KH-domain type II)"/>
    <property type="match status" value="2"/>
</dbReference>
<reference evidence="10 11" key="1">
    <citation type="journal article" date="2015" name="Nature">
        <title>rRNA introns, odd ribosomes, and small enigmatic genomes across a large radiation of phyla.</title>
        <authorList>
            <person name="Brown C.T."/>
            <person name="Hug L.A."/>
            <person name="Thomas B.C."/>
            <person name="Sharon I."/>
            <person name="Castelle C.J."/>
            <person name="Singh A."/>
            <person name="Wilkins M.J."/>
            <person name="Williams K.H."/>
            <person name="Banfield J.F."/>
        </authorList>
    </citation>
    <scope>NUCLEOTIDE SEQUENCE [LARGE SCALE GENOMIC DNA]</scope>
</reference>
<dbReference type="NCBIfam" id="TIGR01953">
    <property type="entry name" value="NusA"/>
    <property type="match status" value="1"/>
</dbReference>
<dbReference type="SUPFAM" id="SSF50249">
    <property type="entry name" value="Nucleic acid-binding proteins"/>
    <property type="match status" value="1"/>
</dbReference>
<dbReference type="GO" id="GO:0031564">
    <property type="term" value="P:transcription antitermination"/>
    <property type="evidence" value="ECO:0007669"/>
    <property type="project" value="UniProtKB-UniRule"/>
</dbReference>
<comment type="caution">
    <text evidence="10">The sequence shown here is derived from an EMBL/GenBank/DDBJ whole genome shotgun (WGS) entry which is preliminary data.</text>
</comment>
<evidence type="ECO:0000313" key="11">
    <source>
        <dbReference type="Proteomes" id="UP000034096"/>
    </source>
</evidence>
<dbReference type="FunFam" id="3.30.300.20:FF:000002">
    <property type="entry name" value="Transcription termination/antitermination protein NusA"/>
    <property type="match status" value="1"/>
</dbReference>